<dbReference type="Proteomes" id="UP001056120">
    <property type="component" value="Linkage Group LG01"/>
</dbReference>
<reference evidence="2" key="1">
    <citation type="journal article" date="2022" name="Mol. Ecol. Resour.">
        <title>The genomes of chicory, endive, great burdock and yacon provide insights into Asteraceae palaeo-polyploidization history and plant inulin production.</title>
        <authorList>
            <person name="Fan W."/>
            <person name="Wang S."/>
            <person name="Wang H."/>
            <person name="Wang A."/>
            <person name="Jiang F."/>
            <person name="Liu H."/>
            <person name="Zhao H."/>
            <person name="Xu D."/>
            <person name="Zhang Y."/>
        </authorList>
    </citation>
    <scope>NUCLEOTIDE SEQUENCE [LARGE SCALE GENOMIC DNA]</scope>
    <source>
        <strain evidence="2">cv. Yunnan</strain>
    </source>
</reference>
<comment type="caution">
    <text evidence="1">The sequence shown here is derived from an EMBL/GenBank/DDBJ whole genome shotgun (WGS) entry which is preliminary data.</text>
</comment>
<evidence type="ECO:0000313" key="2">
    <source>
        <dbReference type="Proteomes" id="UP001056120"/>
    </source>
</evidence>
<dbReference type="EMBL" id="CM042018">
    <property type="protein sequence ID" value="KAI3827426.1"/>
    <property type="molecule type" value="Genomic_DNA"/>
</dbReference>
<gene>
    <name evidence="1" type="ORF">L1987_01500</name>
</gene>
<keyword evidence="2" id="KW-1185">Reference proteome</keyword>
<organism evidence="1 2">
    <name type="scientific">Smallanthus sonchifolius</name>
    <dbReference type="NCBI Taxonomy" id="185202"/>
    <lineage>
        <taxon>Eukaryota</taxon>
        <taxon>Viridiplantae</taxon>
        <taxon>Streptophyta</taxon>
        <taxon>Embryophyta</taxon>
        <taxon>Tracheophyta</taxon>
        <taxon>Spermatophyta</taxon>
        <taxon>Magnoliopsida</taxon>
        <taxon>eudicotyledons</taxon>
        <taxon>Gunneridae</taxon>
        <taxon>Pentapetalae</taxon>
        <taxon>asterids</taxon>
        <taxon>campanulids</taxon>
        <taxon>Asterales</taxon>
        <taxon>Asteraceae</taxon>
        <taxon>Asteroideae</taxon>
        <taxon>Heliantheae alliance</taxon>
        <taxon>Millerieae</taxon>
        <taxon>Smallanthus</taxon>
    </lineage>
</organism>
<sequence length="68" mass="7342">MLQMPELAAIAVFGLRPFCPAVMADFGNFEWRMISSAAEPAAMAPSVKQVDAGTTKKEVNDRNAVSRV</sequence>
<evidence type="ECO:0000313" key="1">
    <source>
        <dbReference type="EMBL" id="KAI3827426.1"/>
    </source>
</evidence>
<name>A0ACB9K5C8_9ASTR</name>
<reference evidence="1 2" key="2">
    <citation type="journal article" date="2022" name="Mol. Ecol. Resour.">
        <title>The genomes of chicory, endive, great burdock and yacon provide insights into Asteraceae paleo-polyploidization history and plant inulin production.</title>
        <authorList>
            <person name="Fan W."/>
            <person name="Wang S."/>
            <person name="Wang H."/>
            <person name="Wang A."/>
            <person name="Jiang F."/>
            <person name="Liu H."/>
            <person name="Zhao H."/>
            <person name="Xu D."/>
            <person name="Zhang Y."/>
        </authorList>
    </citation>
    <scope>NUCLEOTIDE SEQUENCE [LARGE SCALE GENOMIC DNA]</scope>
    <source>
        <strain evidence="2">cv. Yunnan</strain>
        <tissue evidence="1">Leaves</tissue>
    </source>
</reference>
<protein>
    <submittedName>
        <fullName evidence="1">Uncharacterized protein</fullName>
    </submittedName>
</protein>
<proteinExistence type="predicted"/>
<accession>A0ACB9K5C8</accession>